<dbReference type="EMBL" id="UGEB01000001">
    <property type="protein sequence ID" value="STK83510.1"/>
    <property type="molecule type" value="Genomic_DNA"/>
</dbReference>
<gene>
    <name evidence="1" type="primary">prfA_1</name>
    <name evidence="1" type="ORF">NCTC8179_03130</name>
</gene>
<protein>
    <submittedName>
        <fullName evidence="1">Peptide chain release factor 1</fullName>
    </submittedName>
</protein>
<dbReference type="AlphaFoldDB" id="A0A376ZZ53"/>
<accession>A0A376ZZ53</accession>
<organism evidence="1 2">
    <name type="scientific">Escherichia coli</name>
    <dbReference type="NCBI Taxonomy" id="562"/>
    <lineage>
        <taxon>Bacteria</taxon>
        <taxon>Pseudomonadati</taxon>
        <taxon>Pseudomonadota</taxon>
        <taxon>Gammaproteobacteria</taxon>
        <taxon>Enterobacterales</taxon>
        <taxon>Enterobacteriaceae</taxon>
        <taxon>Escherichia</taxon>
    </lineage>
</organism>
<dbReference type="Gene3D" id="6.10.140.1980">
    <property type="match status" value="1"/>
</dbReference>
<dbReference type="Proteomes" id="UP000255543">
    <property type="component" value="Unassembled WGS sequence"/>
</dbReference>
<evidence type="ECO:0000313" key="2">
    <source>
        <dbReference type="Proteomes" id="UP000255543"/>
    </source>
</evidence>
<reference evidence="1 2" key="1">
    <citation type="submission" date="2018-06" db="EMBL/GenBank/DDBJ databases">
        <authorList>
            <consortium name="Pathogen Informatics"/>
            <person name="Doyle S."/>
        </authorList>
    </citation>
    <scope>NUCLEOTIDE SEQUENCE [LARGE SCALE GENOMIC DNA]</scope>
    <source>
        <strain evidence="1 2">NCTC8179</strain>
    </source>
</reference>
<sequence length="44" mass="5048">MKPSIVAKLEALHERHEEVQALLGDAQTIADQERFRALSRDMRS</sequence>
<evidence type="ECO:0000313" key="1">
    <source>
        <dbReference type="EMBL" id="STK83510.1"/>
    </source>
</evidence>
<name>A0A376ZZ53_ECOLX</name>
<proteinExistence type="predicted"/>